<dbReference type="HOGENOM" id="CLU_052493_1_1_6"/>
<dbReference type="STRING" id="349521.HCH_05929"/>
<accession>Q2S9U4</accession>
<name>Q2S9U4_HAHCH</name>
<dbReference type="EMBL" id="CP000155">
    <property type="protein sequence ID" value="ABC32580.1"/>
    <property type="molecule type" value="Genomic_DNA"/>
</dbReference>
<dbReference type="KEGG" id="hch:HCH_05929"/>
<evidence type="ECO:0000313" key="2">
    <source>
        <dbReference type="Proteomes" id="UP000000238"/>
    </source>
</evidence>
<evidence type="ECO:0000313" key="1">
    <source>
        <dbReference type="EMBL" id="ABC32580.1"/>
    </source>
</evidence>
<dbReference type="GO" id="GO:0043683">
    <property type="term" value="P:type IV pilus assembly"/>
    <property type="evidence" value="ECO:0007669"/>
    <property type="project" value="InterPro"/>
</dbReference>
<reference evidence="1 2" key="1">
    <citation type="journal article" date="2005" name="Nucleic Acids Res.">
        <title>Genomic blueprint of Hahella chejuensis, a marine microbe producing an algicidal agent.</title>
        <authorList>
            <person name="Jeong H."/>
            <person name="Yim J.H."/>
            <person name="Lee C."/>
            <person name="Choi S.-H."/>
            <person name="Park Y.K."/>
            <person name="Yoon S.H."/>
            <person name="Hur C.-G."/>
            <person name="Kang H.-Y."/>
            <person name="Kim D."/>
            <person name="Lee H.H."/>
            <person name="Park K.H."/>
            <person name="Park S.-H."/>
            <person name="Park H.-S."/>
            <person name="Lee H.K."/>
            <person name="Oh T.K."/>
            <person name="Kim J.F."/>
        </authorList>
    </citation>
    <scope>NUCLEOTIDE SEQUENCE [LARGE SCALE GENOMIC DNA]</scope>
    <source>
        <strain evidence="1 2">KCTC 2396</strain>
    </source>
</reference>
<sequence length="320" mass="34123">MIALALSALLLIGIFQIFNSNKQAFQLQDGYARVQESGRLAMEMLNRDIRNAAYTGCSNGVNFNSIVEPSKYKAGIPDFDSSKGIVAYNNISTIASGSELNNFGLTVGTASGQIIAGTDAIVIKGASPCDGGKVVSYNQSSASFKIEDAKACGINQNDIVVVSNCQYADMFAITNNPISGGSIDTVTHGANWNISPPKLEGSYSNDSFLLRYTAKVYYVANGANSRPSLFVTQLEGTTLVTHELAEGISDMQFLMGEDSSGADKSVDRFLEPEDAALLIGRIVAVKTSFTLESEDNVLTISGNPLTTTFQSVSTLRNRVN</sequence>
<protein>
    <submittedName>
        <fullName evidence="1">Tfp pilus assembly protein PilW</fullName>
    </submittedName>
</protein>
<organism evidence="1 2">
    <name type="scientific">Hahella chejuensis (strain KCTC 2396)</name>
    <dbReference type="NCBI Taxonomy" id="349521"/>
    <lineage>
        <taxon>Bacteria</taxon>
        <taxon>Pseudomonadati</taxon>
        <taxon>Pseudomonadota</taxon>
        <taxon>Gammaproteobacteria</taxon>
        <taxon>Oceanospirillales</taxon>
        <taxon>Hahellaceae</taxon>
        <taxon>Hahella</taxon>
    </lineage>
</organism>
<keyword evidence="2" id="KW-1185">Reference proteome</keyword>
<dbReference type="AlphaFoldDB" id="Q2S9U4"/>
<proteinExistence type="predicted"/>
<dbReference type="eggNOG" id="COG4966">
    <property type="taxonomic scope" value="Bacteria"/>
</dbReference>
<dbReference type="InterPro" id="IPR032092">
    <property type="entry name" value="PilW"/>
</dbReference>
<gene>
    <name evidence="1" type="primary">pilW</name>
    <name evidence="1" type="ordered locus">HCH_05929</name>
</gene>
<dbReference type="Proteomes" id="UP000000238">
    <property type="component" value="Chromosome"/>
</dbReference>
<dbReference type="Pfam" id="PF16074">
    <property type="entry name" value="PilW"/>
    <property type="match status" value="1"/>
</dbReference>